<keyword evidence="6" id="KW-0496">Mitochondrion</keyword>
<dbReference type="GO" id="GO:0006412">
    <property type="term" value="P:translation"/>
    <property type="evidence" value="ECO:0007669"/>
    <property type="project" value="InterPro"/>
</dbReference>
<organism evidence="8">
    <name type="scientific">Tetraselmis sp. GSL018</name>
    <dbReference type="NCBI Taxonomy" id="582737"/>
    <lineage>
        <taxon>Eukaryota</taxon>
        <taxon>Viridiplantae</taxon>
        <taxon>Chlorophyta</taxon>
        <taxon>core chlorophytes</taxon>
        <taxon>Chlorodendrophyceae</taxon>
        <taxon>Chlorodendrales</taxon>
        <taxon>Chlorodendraceae</taxon>
        <taxon>Tetraselmis</taxon>
    </lineage>
</organism>
<dbReference type="PANTHER" id="PTHR13184:SF5">
    <property type="entry name" value="METHYLTRANSFERASE-LIKE PROTEIN 17, MITOCHONDRIAL"/>
    <property type="match status" value="1"/>
</dbReference>
<dbReference type="InterPro" id="IPR015324">
    <property type="entry name" value="Ribosomal_Rsm22-like"/>
</dbReference>
<evidence type="ECO:0000256" key="2">
    <source>
        <dbReference type="ARBA" id="ARBA00022723"/>
    </source>
</evidence>
<comment type="subcellular location">
    <subcellularLocation>
        <location evidence="1">Mitochondrion</location>
    </subcellularLocation>
</comment>
<sequence length="100" mass="11145">SYMLTELPGPKERLALVRRLWDLTEDLLVIVEPGTPLGSANCREARAMLLGIGQDRRPDGPKGKAHVVLPCGHDGGCPLDGTKHWCHFVQRHSRTRAQRQ</sequence>
<keyword evidence="4" id="KW-0408">Iron</keyword>
<dbReference type="Pfam" id="PF09243">
    <property type="entry name" value="Rsm22"/>
    <property type="match status" value="1"/>
</dbReference>
<dbReference type="GO" id="GO:0051536">
    <property type="term" value="F:iron-sulfur cluster binding"/>
    <property type="evidence" value="ECO:0007669"/>
    <property type="project" value="UniProtKB-KW"/>
</dbReference>
<comment type="function">
    <text evidence="7">Mitochondrial ribosome (mitoribosome) assembly factor. Binds at the interface of the head and body domains of the mitochondrial small ribosomal subunit (mt-SSU), occluding the mRNA channel and preventing compaction of the head domain towards the body. Probable inactive methyltransferase: retains the characteristic folding and ability to bind S-adenosyl-L-methionine, but it probably lost its methyltransferase activity.</text>
</comment>
<name>A0A061SDE2_9CHLO</name>
<reference evidence="8" key="1">
    <citation type="submission" date="2014-05" db="EMBL/GenBank/DDBJ databases">
        <title>The transcriptome of the halophilic microalga Tetraselmis sp. GSL018 isolated from the Great Salt Lake, Utah.</title>
        <authorList>
            <person name="Jinkerson R.E."/>
            <person name="D'Adamo S."/>
            <person name="Posewitz M.C."/>
        </authorList>
    </citation>
    <scope>NUCLEOTIDE SEQUENCE</scope>
    <source>
        <strain evidence="8">GSL018</strain>
    </source>
</reference>
<evidence type="ECO:0000256" key="5">
    <source>
        <dbReference type="ARBA" id="ARBA00023014"/>
    </source>
</evidence>
<keyword evidence="8" id="KW-0808">Transferase</keyword>
<feature type="non-terminal residue" evidence="8">
    <location>
        <position position="100"/>
    </location>
</feature>
<dbReference type="PANTHER" id="PTHR13184">
    <property type="entry name" value="37S RIBOSOMAL PROTEIN S22"/>
    <property type="match status" value="1"/>
</dbReference>
<evidence type="ECO:0000256" key="1">
    <source>
        <dbReference type="ARBA" id="ARBA00004173"/>
    </source>
</evidence>
<proteinExistence type="predicted"/>
<evidence type="ECO:0000256" key="4">
    <source>
        <dbReference type="ARBA" id="ARBA00023004"/>
    </source>
</evidence>
<keyword evidence="3" id="KW-0809">Transit peptide</keyword>
<dbReference type="GO" id="GO:0005763">
    <property type="term" value="C:mitochondrial small ribosomal subunit"/>
    <property type="evidence" value="ECO:0007669"/>
    <property type="project" value="TreeGrafter"/>
</dbReference>
<dbReference type="GO" id="GO:0003735">
    <property type="term" value="F:structural constituent of ribosome"/>
    <property type="evidence" value="ECO:0007669"/>
    <property type="project" value="TreeGrafter"/>
</dbReference>
<keyword evidence="5" id="KW-0411">Iron-sulfur</keyword>
<keyword evidence="8" id="KW-0489">Methyltransferase</keyword>
<feature type="non-terminal residue" evidence="8">
    <location>
        <position position="1"/>
    </location>
</feature>
<dbReference type="GO" id="GO:0032259">
    <property type="term" value="P:methylation"/>
    <property type="evidence" value="ECO:0007669"/>
    <property type="project" value="UniProtKB-KW"/>
</dbReference>
<gene>
    <name evidence="8" type="ORF">TSPGSL018_9168</name>
</gene>
<evidence type="ECO:0000313" key="8">
    <source>
        <dbReference type="EMBL" id="JAC80895.1"/>
    </source>
</evidence>
<accession>A0A061SDE2</accession>
<evidence type="ECO:0000256" key="6">
    <source>
        <dbReference type="ARBA" id="ARBA00023128"/>
    </source>
</evidence>
<dbReference type="GO" id="GO:0046872">
    <property type="term" value="F:metal ion binding"/>
    <property type="evidence" value="ECO:0007669"/>
    <property type="project" value="UniProtKB-KW"/>
</dbReference>
<dbReference type="InterPro" id="IPR052571">
    <property type="entry name" value="Mt_RNA_Methyltransferase"/>
</dbReference>
<dbReference type="EMBL" id="GBEZ01004312">
    <property type="protein sequence ID" value="JAC80895.1"/>
    <property type="molecule type" value="Transcribed_RNA"/>
</dbReference>
<keyword evidence="2" id="KW-0479">Metal-binding</keyword>
<evidence type="ECO:0000256" key="7">
    <source>
        <dbReference type="ARBA" id="ARBA00045681"/>
    </source>
</evidence>
<dbReference type="GO" id="GO:0008168">
    <property type="term" value="F:methyltransferase activity"/>
    <property type="evidence" value="ECO:0007669"/>
    <property type="project" value="UniProtKB-KW"/>
</dbReference>
<protein>
    <submittedName>
        <fullName evidence="8">Copper ion binding methyltransferase</fullName>
    </submittedName>
</protein>
<evidence type="ECO:0000256" key="3">
    <source>
        <dbReference type="ARBA" id="ARBA00022946"/>
    </source>
</evidence>
<dbReference type="AlphaFoldDB" id="A0A061SDE2"/>